<feature type="compositionally biased region" description="Basic and acidic residues" evidence="6">
    <location>
        <begin position="452"/>
        <end position="471"/>
    </location>
</feature>
<dbReference type="EC" id="2.7.13.3" evidence="2"/>
<protein>
    <recommendedName>
        <fullName evidence="2">histidine kinase</fullName>
        <ecNumber evidence="2">2.7.13.3</ecNumber>
    </recommendedName>
</protein>
<keyword evidence="5" id="KW-0418">Kinase</keyword>
<dbReference type="InterPro" id="IPR035965">
    <property type="entry name" value="PAS-like_dom_sf"/>
</dbReference>
<dbReference type="InterPro" id="IPR000700">
    <property type="entry name" value="PAS-assoc_C"/>
</dbReference>
<dbReference type="Gene3D" id="3.30.450.20">
    <property type="entry name" value="PAS domain"/>
    <property type="match status" value="2"/>
</dbReference>
<dbReference type="Pfam" id="PF08447">
    <property type="entry name" value="PAS_3"/>
    <property type="match status" value="1"/>
</dbReference>
<evidence type="ECO:0000256" key="3">
    <source>
        <dbReference type="ARBA" id="ARBA00022553"/>
    </source>
</evidence>
<dbReference type="NCBIfam" id="TIGR00229">
    <property type="entry name" value="sensory_box"/>
    <property type="match status" value="2"/>
</dbReference>
<dbReference type="InterPro" id="IPR013655">
    <property type="entry name" value="PAS_fold_3"/>
</dbReference>
<evidence type="ECO:0000256" key="4">
    <source>
        <dbReference type="ARBA" id="ARBA00022679"/>
    </source>
</evidence>
<dbReference type="InterPro" id="IPR036890">
    <property type="entry name" value="HATPase_C_sf"/>
</dbReference>
<reference evidence="9 10" key="1">
    <citation type="submission" date="2021-03" db="EMBL/GenBank/DDBJ databases">
        <title>Genomic Encyclopedia of Type Strains, Phase IV (KMG-IV): sequencing the most valuable type-strain genomes for metagenomic binning, comparative biology and taxonomic classification.</title>
        <authorList>
            <person name="Goeker M."/>
        </authorList>
    </citation>
    <scope>NUCLEOTIDE SEQUENCE [LARGE SCALE GENOMIC DNA]</scope>
    <source>
        <strain evidence="9 10">DSM 12287</strain>
    </source>
</reference>
<gene>
    <name evidence="9" type="ORF">J2744_001741</name>
</gene>
<accession>A0A8J7R9E8</accession>
<evidence type="ECO:0000256" key="6">
    <source>
        <dbReference type="SAM" id="MobiDB-lite"/>
    </source>
</evidence>
<evidence type="ECO:0000256" key="5">
    <source>
        <dbReference type="ARBA" id="ARBA00022777"/>
    </source>
</evidence>
<feature type="domain" description="PAC" evidence="8">
    <location>
        <begin position="204"/>
        <end position="255"/>
    </location>
</feature>
<dbReference type="SUPFAM" id="SSF55785">
    <property type="entry name" value="PYP-like sensor domain (PAS domain)"/>
    <property type="match status" value="2"/>
</dbReference>
<dbReference type="OrthoDB" id="106630at2157"/>
<dbReference type="InterPro" id="IPR000014">
    <property type="entry name" value="PAS"/>
</dbReference>
<keyword evidence="4" id="KW-0808">Transferase</keyword>
<evidence type="ECO:0000313" key="10">
    <source>
        <dbReference type="Proteomes" id="UP000770586"/>
    </source>
</evidence>
<feature type="region of interest" description="Disordered" evidence="6">
    <location>
        <begin position="449"/>
        <end position="487"/>
    </location>
</feature>
<dbReference type="PANTHER" id="PTHR43304:SF1">
    <property type="entry name" value="PAC DOMAIN-CONTAINING PROTEIN"/>
    <property type="match status" value="1"/>
</dbReference>
<name>A0A8J7R9E8_9EURY</name>
<evidence type="ECO:0000256" key="2">
    <source>
        <dbReference type="ARBA" id="ARBA00012438"/>
    </source>
</evidence>
<keyword evidence="10" id="KW-1185">Reference proteome</keyword>
<dbReference type="InterPro" id="IPR052162">
    <property type="entry name" value="Sensor_kinase/Photoreceptor"/>
</dbReference>
<dbReference type="Pfam" id="PF08448">
    <property type="entry name" value="PAS_4"/>
    <property type="match status" value="1"/>
</dbReference>
<evidence type="ECO:0000259" key="7">
    <source>
        <dbReference type="PROSITE" id="PS50112"/>
    </source>
</evidence>
<dbReference type="Gene3D" id="3.30.565.10">
    <property type="entry name" value="Histidine kinase-like ATPase, C-terminal domain"/>
    <property type="match status" value="1"/>
</dbReference>
<feature type="domain" description="PAS" evidence="7">
    <location>
        <begin position="129"/>
        <end position="202"/>
    </location>
</feature>
<dbReference type="Proteomes" id="UP000770586">
    <property type="component" value="Unassembled WGS sequence"/>
</dbReference>
<evidence type="ECO:0000259" key="8">
    <source>
        <dbReference type="PROSITE" id="PS50113"/>
    </source>
</evidence>
<dbReference type="SMART" id="SM00086">
    <property type="entry name" value="PAC"/>
    <property type="match status" value="2"/>
</dbReference>
<dbReference type="AlphaFoldDB" id="A0A8J7R9E8"/>
<dbReference type="InterPro" id="IPR013656">
    <property type="entry name" value="PAS_4"/>
</dbReference>
<dbReference type="Pfam" id="PF02518">
    <property type="entry name" value="HATPase_c"/>
    <property type="match status" value="1"/>
</dbReference>
<dbReference type="CDD" id="cd00130">
    <property type="entry name" value="PAS"/>
    <property type="match status" value="2"/>
</dbReference>
<dbReference type="SMART" id="SM00387">
    <property type="entry name" value="HATPase_c"/>
    <property type="match status" value="1"/>
</dbReference>
<evidence type="ECO:0000313" key="9">
    <source>
        <dbReference type="EMBL" id="MBP1902058.1"/>
    </source>
</evidence>
<dbReference type="SUPFAM" id="SSF55874">
    <property type="entry name" value="ATPase domain of HSP90 chaperone/DNA topoisomerase II/histidine kinase"/>
    <property type="match status" value="1"/>
</dbReference>
<comment type="caution">
    <text evidence="9">The sequence shown here is derived from an EMBL/GenBank/DDBJ whole genome shotgun (WGS) entry which is preliminary data.</text>
</comment>
<feature type="domain" description="PAS" evidence="7">
    <location>
        <begin position="10"/>
        <end position="73"/>
    </location>
</feature>
<dbReference type="PANTHER" id="PTHR43304">
    <property type="entry name" value="PHYTOCHROME-LIKE PROTEIN CPH1"/>
    <property type="match status" value="1"/>
</dbReference>
<dbReference type="InterPro" id="IPR003594">
    <property type="entry name" value="HATPase_dom"/>
</dbReference>
<sequence>MSRSEPHGLLLDQSQDKVALLDEEGTYTYVNAAVERILGYEPADIVGTSAFEYVHPDEREGVRRTFEGAIRAAEFTEVTAEYRHRASDGSWVWLESRMSNLTDPALDGFVVSSRDVTDRVRAERQRAEAASNLREIAAVSSDVLWMFDADWSELLFVNPAYEEIYGASVDELRGDPGAFLDAIHPDDRPAVREAMETLSGGASVDIEYRVNAAENYNRWVWVQGEPITEGGEVIRITGFTKDVTDRRRRERQLVVMDNLLRHNLRNDLNVVLGELEELETDVPESAEHTAVIRRVGEGLLETAQKERDIIELITDHRETDRIDLRSVVAECVERVRERYPAGSIEVDGLDEVAVTGRAELRSAVTELLENPFQHADRENPTVTVRLRRTEAGAELVVEDDLPPIPAVEADVLTGDHDMTHVYHSSGLGFWLVYWSVELSNGTVAVDAGITGGERDGRDAAGNERGEGRSLDGARGNRITVSLPRASE</sequence>
<dbReference type="RefSeq" id="WP_209546741.1">
    <property type="nucleotide sequence ID" value="NZ_BAAADX010000002.1"/>
</dbReference>
<dbReference type="PROSITE" id="PS50113">
    <property type="entry name" value="PAC"/>
    <property type="match status" value="2"/>
</dbReference>
<comment type="catalytic activity">
    <reaction evidence="1">
        <text>ATP + protein L-histidine = ADP + protein N-phospho-L-histidine.</text>
        <dbReference type="EC" id="2.7.13.3"/>
    </reaction>
</comment>
<keyword evidence="3" id="KW-0597">Phosphoprotein</keyword>
<feature type="domain" description="PAC" evidence="8">
    <location>
        <begin position="78"/>
        <end position="128"/>
    </location>
</feature>
<proteinExistence type="predicted"/>
<dbReference type="PROSITE" id="PS50112">
    <property type="entry name" value="PAS"/>
    <property type="match status" value="2"/>
</dbReference>
<evidence type="ECO:0000256" key="1">
    <source>
        <dbReference type="ARBA" id="ARBA00000085"/>
    </source>
</evidence>
<dbReference type="InterPro" id="IPR001610">
    <property type="entry name" value="PAC"/>
</dbReference>
<dbReference type="GO" id="GO:0004673">
    <property type="term" value="F:protein histidine kinase activity"/>
    <property type="evidence" value="ECO:0007669"/>
    <property type="project" value="UniProtKB-EC"/>
</dbReference>
<dbReference type="EMBL" id="JAGGKE010000006">
    <property type="protein sequence ID" value="MBP1902058.1"/>
    <property type="molecule type" value="Genomic_DNA"/>
</dbReference>
<organism evidence="9 10">
    <name type="scientific">Halorubrum trapanicum</name>
    <dbReference type="NCBI Taxonomy" id="29284"/>
    <lineage>
        <taxon>Archaea</taxon>
        <taxon>Methanobacteriati</taxon>
        <taxon>Methanobacteriota</taxon>
        <taxon>Stenosarchaea group</taxon>
        <taxon>Halobacteria</taxon>
        <taxon>Halobacteriales</taxon>
        <taxon>Haloferacaceae</taxon>
        <taxon>Halorubrum</taxon>
    </lineage>
</organism>
<dbReference type="SMART" id="SM00091">
    <property type="entry name" value="PAS"/>
    <property type="match status" value="2"/>
</dbReference>